<keyword evidence="2" id="KW-0732">Signal</keyword>
<keyword evidence="4" id="KW-1185">Reference proteome</keyword>
<accession>A0A162KXR3</accession>
<dbReference type="PANTHER" id="PTHR34883:SF17">
    <property type="entry name" value="CUPREDOXIN"/>
    <property type="match status" value="1"/>
</dbReference>
<protein>
    <submittedName>
        <fullName evidence="3">Cupredoxin</fullName>
    </submittedName>
</protein>
<feature type="chain" id="PRO_5007836775" evidence="2">
    <location>
        <begin position="20"/>
        <end position="194"/>
    </location>
</feature>
<dbReference type="Gene3D" id="2.60.40.420">
    <property type="entry name" value="Cupredoxins - blue copper proteins"/>
    <property type="match status" value="1"/>
</dbReference>
<feature type="compositionally biased region" description="Basic and acidic residues" evidence="1">
    <location>
        <begin position="148"/>
        <end position="171"/>
    </location>
</feature>
<sequence>MPSFKSTFATFAFLAAVNAKTVTITAKSDNRFDPDSTTADKGDILEFQFEGSKHSVVAGDYQYACSPVQIGTGFFSGFVDGDSNKVFRVEVNDTDPLIFYSSQGTECASGMVGIVNPSGDKTLDDYRSRASKLSTGVSPGNATFGGELADKGSSDKDDQDNKKGGTDDKKNSAGTLQVSTVALSSVFGAVLYML</sequence>
<dbReference type="OrthoDB" id="5421909at2759"/>
<dbReference type="InterPro" id="IPR008972">
    <property type="entry name" value="Cupredoxin"/>
</dbReference>
<comment type="caution">
    <text evidence="3">The sequence shown here is derived from an EMBL/GenBank/DDBJ whole genome shotgun (WGS) entry which is preliminary data.</text>
</comment>
<name>A0A162KXR3_CORDF</name>
<dbReference type="Proteomes" id="UP000076881">
    <property type="component" value="Unassembled WGS sequence"/>
</dbReference>
<gene>
    <name evidence="3" type="ORF">LEL_00933</name>
</gene>
<evidence type="ECO:0000313" key="4">
    <source>
        <dbReference type="Proteomes" id="UP000076881"/>
    </source>
</evidence>
<evidence type="ECO:0000256" key="1">
    <source>
        <dbReference type="SAM" id="MobiDB-lite"/>
    </source>
</evidence>
<dbReference type="EMBL" id="AZHF01000001">
    <property type="protein sequence ID" value="OAA81388.1"/>
    <property type="molecule type" value="Genomic_DNA"/>
</dbReference>
<reference evidence="3 4" key="1">
    <citation type="journal article" date="2016" name="Genome Biol. Evol.">
        <title>Divergent and convergent evolution of fungal pathogenicity.</title>
        <authorList>
            <person name="Shang Y."/>
            <person name="Xiao G."/>
            <person name="Zheng P."/>
            <person name="Cen K."/>
            <person name="Zhan S."/>
            <person name="Wang C."/>
        </authorList>
    </citation>
    <scope>NUCLEOTIDE SEQUENCE [LARGE SCALE GENOMIC DNA]</scope>
    <source>
        <strain evidence="3 4">RCEF 1005</strain>
    </source>
</reference>
<proteinExistence type="predicted"/>
<dbReference type="STRING" id="1081108.A0A162KXR3"/>
<organism evidence="3 4">
    <name type="scientific">Akanthomyces lecanii RCEF 1005</name>
    <dbReference type="NCBI Taxonomy" id="1081108"/>
    <lineage>
        <taxon>Eukaryota</taxon>
        <taxon>Fungi</taxon>
        <taxon>Dikarya</taxon>
        <taxon>Ascomycota</taxon>
        <taxon>Pezizomycotina</taxon>
        <taxon>Sordariomycetes</taxon>
        <taxon>Hypocreomycetidae</taxon>
        <taxon>Hypocreales</taxon>
        <taxon>Cordycipitaceae</taxon>
        <taxon>Akanthomyces</taxon>
        <taxon>Cordyceps confragosa</taxon>
    </lineage>
</organism>
<dbReference type="InterPro" id="IPR052953">
    <property type="entry name" value="Ser-rich/MCO-related"/>
</dbReference>
<feature type="region of interest" description="Disordered" evidence="1">
    <location>
        <begin position="131"/>
        <end position="173"/>
    </location>
</feature>
<evidence type="ECO:0000256" key="2">
    <source>
        <dbReference type="SAM" id="SignalP"/>
    </source>
</evidence>
<dbReference type="AlphaFoldDB" id="A0A162KXR3"/>
<dbReference type="SUPFAM" id="SSF49503">
    <property type="entry name" value="Cupredoxins"/>
    <property type="match status" value="1"/>
</dbReference>
<dbReference type="PANTHER" id="PTHR34883">
    <property type="entry name" value="SERINE-RICH PROTEIN, PUTATIVE-RELATED-RELATED"/>
    <property type="match status" value="1"/>
</dbReference>
<feature type="signal peptide" evidence="2">
    <location>
        <begin position="1"/>
        <end position="19"/>
    </location>
</feature>
<feature type="compositionally biased region" description="Polar residues" evidence="1">
    <location>
        <begin position="131"/>
        <end position="141"/>
    </location>
</feature>
<evidence type="ECO:0000313" key="3">
    <source>
        <dbReference type="EMBL" id="OAA81388.1"/>
    </source>
</evidence>